<keyword evidence="1" id="KW-0812">Transmembrane</keyword>
<evidence type="ECO:0000256" key="1">
    <source>
        <dbReference type="SAM" id="Phobius"/>
    </source>
</evidence>
<keyword evidence="1" id="KW-0472">Membrane</keyword>
<gene>
    <name evidence="2" type="ORF">G9Q97_21460</name>
</gene>
<evidence type="ECO:0000313" key="2">
    <source>
        <dbReference type="EMBL" id="NHE59388.1"/>
    </source>
</evidence>
<dbReference type="Proteomes" id="UP000649799">
    <property type="component" value="Unassembled WGS sequence"/>
</dbReference>
<proteinExistence type="predicted"/>
<accession>A0ABX0HGF8</accession>
<protein>
    <recommendedName>
        <fullName evidence="4">Heparinase II/III-like protein</fullName>
    </recommendedName>
</protein>
<keyword evidence="1" id="KW-1133">Transmembrane helix</keyword>
<comment type="caution">
    <text evidence="2">The sequence shown here is derived from an EMBL/GenBank/DDBJ whole genome shotgun (WGS) entry which is preliminary data.</text>
</comment>
<sequence length="648" mass="71317">MKNNLSGGKIGFCLIHYGLVFSFFFNANILFAQDGSLDWLINTAAMEGKDALGKHPRGLILPEEAPGIRESIQSGAYREQLENWMLQEANLKEEIKAMASFDARKTAELAEHQSVLYLFTGESSWAVKAFQNLEAVFEDKVVFDNPVARGLTRAALLQSMAITYDFCYQAWDQPQRNLVNRQLYKTLYATQASMGFDANYSLVSNWMGVRWGAVLFAGLVWDNPDPGSRSIADPLIWDASKRLTDHLKENIYPQGWNAESMGYHIYNWSFIGPALIAFQNRQGKDYPVLDTFAPQAKHALKAMASTMVNIPVKPGITGVKPDLSDDNLNIGEGLLAMGLRLYPDSQLPAIKWMHDYLGEKSLFSVLYDQGNLKAENPENRNWLNHADTTQGLVVFRKSFEGAEDIVALFNVSQKRIAGHKGPDVNTFRIIGGGVPLAIGAGRTGLVAGQTNLFTKKPDENEKGDNSAGKLLDFAFDGQGSGHALGSGSSMGVDEQLRKFTVAYDAETGAEAVFLVEDFSVNGRIWRLNTPEFNQVTLLEEGFLIQTPSGFTLQAKVLNATKPLSVSKSSIRYGGNTSRLNPGILWQGQAYSHSTSIDIAIKGNSKVLLVLQAPGKQQPRVLSTETNVQVGSLEIPLFNSKSNENTVQP</sequence>
<keyword evidence="3" id="KW-1185">Reference proteome</keyword>
<dbReference type="SUPFAM" id="SSF48230">
    <property type="entry name" value="Chondroitin AC/alginate lyase"/>
    <property type="match status" value="1"/>
</dbReference>
<feature type="transmembrane region" description="Helical" evidence="1">
    <location>
        <begin position="12"/>
        <end position="31"/>
    </location>
</feature>
<dbReference type="EMBL" id="JAANYN010000012">
    <property type="protein sequence ID" value="NHE59388.1"/>
    <property type="molecule type" value="Genomic_DNA"/>
</dbReference>
<evidence type="ECO:0008006" key="4">
    <source>
        <dbReference type="Google" id="ProtNLM"/>
    </source>
</evidence>
<dbReference type="InterPro" id="IPR008929">
    <property type="entry name" value="Chondroitin_lyas"/>
</dbReference>
<dbReference type="Gene3D" id="1.50.10.100">
    <property type="entry name" value="Chondroitin AC/alginate lyase"/>
    <property type="match status" value="1"/>
</dbReference>
<organism evidence="2 3">
    <name type="scientific">Cyclobacterium plantarum</name>
    <dbReference type="NCBI Taxonomy" id="2716263"/>
    <lineage>
        <taxon>Bacteria</taxon>
        <taxon>Pseudomonadati</taxon>
        <taxon>Bacteroidota</taxon>
        <taxon>Cytophagia</taxon>
        <taxon>Cytophagales</taxon>
        <taxon>Cyclobacteriaceae</taxon>
        <taxon>Cyclobacterium</taxon>
    </lineage>
</organism>
<reference evidence="2 3" key="1">
    <citation type="submission" date="2020-03" db="EMBL/GenBank/DDBJ databases">
        <title>Cyclobacterium plantarum sp. nov., a marine bacterium isolated from a coastal-marine wetland.</title>
        <authorList>
            <person name="Sanchez-Porro C."/>
            <person name="Ventosa A."/>
            <person name="Amoozegar M."/>
        </authorList>
    </citation>
    <scope>NUCLEOTIDE SEQUENCE [LARGE SCALE GENOMIC DNA]</scope>
    <source>
        <strain evidence="2 3">GBPx2</strain>
    </source>
</reference>
<name>A0ABX0HGF8_9BACT</name>
<dbReference type="RefSeq" id="WP_166150739.1">
    <property type="nucleotide sequence ID" value="NZ_JAANYN010000012.1"/>
</dbReference>
<evidence type="ECO:0000313" key="3">
    <source>
        <dbReference type="Proteomes" id="UP000649799"/>
    </source>
</evidence>